<evidence type="ECO:0000313" key="2">
    <source>
        <dbReference type="Proteomes" id="UP001642260"/>
    </source>
</evidence>
<sequence>MAGIDFLVFEGVSNELRPWISALEDQFAIEDYSDLNKLALAVYLIRGKSGSFVQRRHEIKYFETWEDLKTSLLWWFGERDDPERMRLQAKRDESSQASCRVKQVVEQASC</sequence>
<organism evidence="1 2">
    <name type="scientific">Eruca vesicaria subsp. sativa</name>
    <name type="common">Garden rocket</name>
    <name type="synonym">Eruca sativa</name>
    <dbReference type="NCBI Taxonomy" id="29727"/>
    <lineage>
        <taxon>Eukaryota</taxon>
        <taxon>Viridiplantae</taxon>
        <taxon>Streptophyta</taxon>
        <taxon>Embryophyta</taxon>
        <taxon>Tracheophyta</taxon>
        <taxon>Spermatophyta</taxon>
        <taxon>Magnoliopsida</taxon>
        <taxon>eudicotyledons</taxon>
        <taxon>Gunneridae</taxon>
        <taxon>Pentapetalae</taxon>
        <taxon>rosids</taxon>
        <taxon>malvids</taxon>
        <taxon>Brassicales</taxon>
        <taxon>Brassicaceae</taxon>
        <taxon>Brassiceae</taxon>
        <taxon>Eruca</taxon>
    </lineage>
</organism>
<dbReference type="AlphaFoldDB" id="A0ABC8JWK8"/>
<protein>
    <submittedName>
        <fullName evidence="1">Uncharacterized protein</fullName>
    </submittedName>
</protein>
<gene>
    <name evidence="1" type="ORF">ERUC_LOCUS15684</name>
</gene>
<comment type="caution">
    <text evidence="1">The sequence shown here is derived from an EMBL/GenBank/DDBJ whole genome shotgun (WGS) entry which is preliminary data.</text>
</comment>
<dbReference type="EMBL" id="CAKOAT010147043">
    <property type="protein sequence ID" value="CAH8341648.1"/>
    <property type="molecule type" value="Genomic_DNA"/>
</dbReference>
<reference evidence="1 2" key="1">
    <citation type="submission" date="2022-03" db="EMBL/GenBank/DDBJ databases">
        <authorList>
            <person name="Macdonald S."/>
            <person name="Ahmed S."/>
            <person name="Newling K."/>
        </authorList>
    </citation>
    <scope>NUCLEOTIDE SEQUENCE [LARGE SCALE GENOMIC DNA]</scope>
</reference>
<dbReference type="Proteomes" id="UP001642260">
    <property type="component" value="Unassembled WGS sequence"/>
</dbReference>
<proteinExistence type="predicted"/>
<name>A0ABC8JWK8_ERUVS</name>
<keyword evidence="2" id="KW-1185">Reference proteome</keyword>
<accession>A0ABC8JWK8</accession>
<evidence type="ECO:0000313" key="1">
    <source>
        <dbReference type="EMBL" id="CAH8341648.1"/>
    </source>
</evidence>